<dbReference type="Proteomes" id="UP001312893">
    <property type="component" value="Unassembled WGS sequence"/>
</dbReference>
<reference evidence="14 15" key="1">
    <citation type="submission" date="2024-04" db="EMBL/GenBank/DDBJ databases">
        <title>Two novel Raoultella species associated with bleeding cankers of broadleaf hosts, Raoultella scottia sp. nov. and Raoultella lignicola sp. nov.</title>
        <authorList>
            <person name="Brady C.L."/>
        </authorList>
    </citation>
    <scope>NUCLEOTIDE SEQUENCE [LARGE SCALE GENOMIC DNA]</scope>
    <source>
        <strain evidence="14 15">TW_WC1a.1</strain>
    </source>
</reference>
<name>A0ABU9F207_9ENTR</name>
<dbReference type="InterPro" id="IPR043129">
    <property type="entry name" value="ATPase_NBD"/>
</dbReference>
<evidence type="ECO:0000313" key="14">
    <source>
        <dbReference type="EMBL" id="MEL0550365.1"/>
    </source>
</evidence>
<dbReference type="Gene3D" id="3.30.420.370">
    <property type="match status" value="1"/>
</dbReference>
<dbReference type="Gene3D" id="3.30.420.380">
    <property type="match status" value="1"/>
</dbReference>
<dbReference type="Gene3D" id="3.30.1360.100">
    <property type="entry name" value="General secretion pathway protein M, EpsM"/>
    <property type="match status" value="1"/>
</dbReference>
<evidence type="ECO:0000256" key="7">
    <source>
        <dbReference type="ARBA" id="ARBA00022927"/>
    </source>
</evidence>
<dbReference type="Pfam" id="PF05134">
    <property type="entry name" value="T2SSL"/>
    <property type="match status" value="1"/>
</dbReference>
<gene>
    <name evidence="14" type="primary">gspL</name>
    <name evidence="14" type="ORF">QFI96_001445</name>
</gene>
<evidence type="ECO:0000256" key="8">
    <source>
        <dbReference type="ARBA" id="ARBA00022989"/>
    </source>
</evidence>
<dbReference type="RefSeq" id="WP_331850793.1">
    <property type="nucleotide sequence ID" value="NZ_JARXNK020000094.1"/>
</dbReference>
<keyword evidence="6" id="KW-0812">Transmembrane</keyword>
<dbReference type="CDD" id="cd24017">
    <property type="entry name" value="ASKHA_T2SSL_N"/>
    <property type="match status" value="1"/>
</dbReference>
<dbReference type="EMBL" id="JARXNK020000094">
    <property type="protein sequence ID" value="MEL0550365.1"/>
    <property type="molecule type" value="Genomic_DNA"/>
</dbReference>
<dbReference type="InterPro" id="IPR025691">
    <property type="entry name" value="GspL_pp_dom"/>
</dbReference>
<comment type="similarity">
    <text evidence="2 10">Belongs to the GSP L family.</text>
</comment>
<accession>A0ABU9F207</accession>
<keyword evidence="15" id="KW-1185">Reference proteome</keyword>
<keyword evidence="7 10" id="KW-0653">Protein transport</keyword>
<dbReference type="Pfam" id="PF12693">
    <property type="entry name" value="GspL_C"/>
    <property type="match status" value="1"/>
</dbReference>
<evidence type="ECO:0000256" key="2">
    <source>
        <dbReference type="ARBA" id="ARBA00005318"/>
    </source>
</evidence>
<feature type="domain" description="GspL periplasmic" evidence="13">
    <location>
        <begin position="246"/>
        <end position="395"/>
    </location>
</feature>
<proteinExistence type="inferred from homology"/>
<dbReference type="SUPFAM" id="SSF53067">
    <property type="entry name" value="Actin-like ATPase domain"/>
    <property type="match status" value="2"/>
</dbReference>
<dbReference type="PIRSF" id="PIRSF015761">
    <property type="entry name" value="Protein_L"/>
    <property type="match status" value="1"/>
</dbReference>
<evidence type="ECO:0000256" key="1">
    <source>
        <dbReference type="ARBA" id="ARBA00004377"/>
    </source>
</evidence>
<evidence type="ECO:0000256" key="5">
    <source>
        <dbReference type="ARBA" id="ARBA00022519"/>
    </source>
</evidence>
<evidence type="ECO:0000256" key="4">
    <source>
        <dbReference type="ARBA" id="ARBA00022475"/>
    </source>
</evidence>
<comment type="function">
    <text evidence="10">Inner membrane component of the type II secretion system required for the energy-dependent secretion of extracellular factors such as proteases and toxins from the periplasm.</text>
</comment>
<evidence type="ECO:0000256" key="10">
    <source>
        <dbReference type="PIRNR" id="PIRNR015761"/>
    </source>
</evidence>
<evidence type="ECO:0000259" key="12">
    <source>
        <dbReference type="Pfam" id="PF05134"/>
    </source>
</evidence>
<evidence type="ECO:0000259" key="13">
    <source>
        <dbReference type="Pfam" id="PF12693"/>
    </source>
</evidence>
<keyword evidence="3 10" id="KW-0813">Transport</keyword>
<comment type="subcellular location">
    <subcellularLocation>
        <location evidence="1">Cell inner membrane</location>
        <topology evidence="1">Single-pass membrane protein</topology>
    </subcellularLocation>
</comment>
<keyword evidence="9" id="KW-0472">Membrane</keyword>
<dbReference type="InterPro" id="IPR024230">
    <property type="entry name" value="GspL_cyto_dom"/>
</dbReference>
<evidence type="ECO:0000256" key="9">
    <source>
        <dbReference type="ARBA" id="ARBA00023136"/>
    </source>
</evidence>
<evidence type="ECO:0000256" key="6">
    <source>
        <dbReference type="ARBA" id="ARBA00022692"/>
    </source>
</evidence>
<dbReference type="NCBIfam" id="TIGR01709">
    <property type="entry name" value="typeII_sec_gspL"/>
    <property type="match status" value="1"/>
</dbReference>
<dbReference type="InterPro" id="IPR007812">
    <property type="entry name" value="T2SS_protein-GspL"/>
</dbReference>
<keyword evidence="8" id="KW-1133">Transmembrane helix</keyword>
<protein>
    <recommendedName>
        <fullName evidence="10">Type II secretion system protein L</fullName>
        <shortName evidence="10">T2SS protein L</shortName>
    </recommendedName>
</protein>
<sequence>MNHDKTAHRAMLIVRLAAPDAPVAWRLVCPDDPQQEAAGEWSATGDDATLPRLAERVPAWVLIPASDCAFHDLTLPPGLRKPPLQVLPFLLEEQLATDVEETHFALLHRQRERCSVVAIARQKMADWLARCDNLGLTLLALTPDVLTLPYHPDRWSAVRSDGQWLIRQDAWCAMAAEDSWLAELLACWETLPPIDCYSPPPAACAPWHPLAPQDLLALAAANPAARSICLRQGRFAPQRRWQPAAQRWRPALFATVALALLWSTNAVLDHLSLSRQADAAREASLAFYRHWFSHDKNVINPRLQMQQHLRQLETTTASPLIDHIRTLQNVVSDTPGIQLRTLSWDATRNMLQLDVSAVSARALEQFTARAQTGFRVRTGEMKPRPDGIDGRLTLEGHDG</sequence>
<organism evidence="14 15">
    <name type="scientific">Raoultella lignicola</name>
    <dbReference type="NCBI Taxonomy" id="3040939"/>
    <lineage>
        <taxon>Bacteria</taxon>
        <taxon>Pseudomonadati</taxon>
        <taxon>Pseudomonadota</taxon>
        <taxon>Gammaproteobacteria</taxon>
        <taxon>Enterobacterales</taxon>
        <taxon>Enterobacteriaceae</taxon>
        <taxon>Klebsiella/Raoultella group</taxon>
        <taxon>Raoultella</taxon>
    </lineage>
</organism>
<keyword evidence="5" id="KW-0997">Cell inner membrane</keyword>
<feature type="region of interest" description="Disordered" evidence="11">
    <location>
        <begin position="378"/>
        <end position="399"/>
    </location>
</feature>
<comment type="caution">
    <text evidence="14">The sequence shown here is derived from an EMBL/GenBank/DDBJ whole genome shotgun (WGS) entry which is preliminary data.</text>
</comment>
<evidence type="ECO:0000313" key="15">
    <source>
        <dbReference type="Proteomes" id="UP001312893"/>
    </source>
</evidence>
<keyword evidence="4" id="KW-1003">Cell membrane</keyword>
<feature type="domain" description="GspL cytoplasmic actin-ATPase-like" evidence="12">
    <location>
        <begin position="13"/>
        <end position="238"/>
    </location>
</feature>
<evidence type="ECO:0000256" key="3">
    <source>
        <dbReference type="ARBA" id="ARBA00022448"/>
    </source>
</evidence>
<evidence type="ECO:0000256" key="11">
    <source>
        <dbReference type="SAM" id="MobiDB-lite"/>
    </source>
</evidence>